<feature type="region of interest" description="Disordered" evidence="6">
    <location>
        <begin position="238"/>
        <end position="266"/>
    </location>
</feature>
<dbReference type="SUPFAM" id="SSF90229">
    <property type="entry name" value="CCCH zinc finger"/>
    <property type="match status" value="1"/>
</dbReference>
<dbReference type="Pfam" id="PF01585">
    <property type="entry name" value="G-patch"/>
    <property type="match status" value="1"/>
</dbReference>
<feature type="compositionally biased region" description="Basic residues" evidence="6">
    <location>
        <begin position="344"/>
        <end position="357"/>
    </location>
</feature>
<evidence type="ECO:0000259" key="8">
    <source>
        <dbReference type="PROSITE" id="PS50174"/>
    </source>
</evidence>
<proteinExistence type="predicted"/>
<comment type="caution">
    <text evidence="9">The sequence shown here is derived from an EMBL/GenBank/DDBJ whole genome shotgun (WGS) entry which is preliminary data.</text>
</comment>
<dbReference type="SMART" id="SM00443">
    <property type="entry name" value="G_patch"/>
    <property type="match status" value="1"/>
</dbReference>
<evidence type="ECO:0000256" key="3">
    <source>
        <dbReference type="ARBA" id="ARBA00022833"/>
    </source>
</evidence>
<feature type="coiled-coil region" evidence="5">
    <location>
        <begin position="408"/>
        <end position="473"/>
    </location>
</feature>
<evidence type="ECO:0000256" key="5">
    <source>
        <dbReference type="SAM" id="Coils"/>
    </source>
</evidence>
<evidence type="ECO:0000256" key="2">
    <source>
        <dbReference type="ARBA" id="ARBA00022771"/>
    </source>
</evidence>
<keyword evidence="3 4" id="KW-0862">Zinc</keyword>
<protein>
    <recommendedName>
        <fullName evidence="11">Zinc finger CCCH domain-containing protein 18</fullName>
    </recommendedName>
</protein>
<dbReference type="InterPro" id="IPR000571">
    <property type="entry name" value="Znf_CCCH"/>
</dbReference>
<evidence type="ECO:0000313" key="9">
    <source>
        <dbReference type="EMBL" id="EPS58639.1"/>
    </source>
</evidence>
<evidence type="ECO:0000256" key="4">
    <source>
        <dbReference type="PROSITE-ProRule" id="PRU00723"/>
    </source>
</evidence>
<dbReference type="GO" id="GO:0008270">
    <property type="term" value="F:zinc ion binding"/>
    <property type="evidence" value="ECO:0007669"/>
    <property type="project" value="UniProtKB-KW"/>
</dbReference>
<keyword evidence="10" id="KW-1185">Reference proteome</keyword>
<dbReference type="SMART" id="SM00356">
    <property type="entry name" value="ZnF_C3H1"/>
    <property type="match status" value="1"/>
</dbReference>
<dbReference type="PANTHER" id="PTHR47650:SF2">
    <property type="entry name" value="ZINC FINGER CCCH DOMAIN-CONTAINING PROTEIN 22"/>
    <property type="match status" value="1"/>
</dbReference>
<gene>
    <name evidence="9" type="ORF">M569_16172</name>
</gene>
<evidence type="ECO:0000259" key="7">
    <source>
        <dbReference type="PROSITE" id="PS50103"/>
    </source>
</evidence>
<dbReference type="PROSITE" id="PS50103">
    <property type="entry name" value="ZF_C3H1"/>
    <property type="match status" value="1"/>
</dbReference>
<keyword evidence="5" id="KW-0175">Coiled coil</keyword>
<dbReference type="Pfam" id="PF18044">
    <property type="entry name" value="zf-CCCH_4"/>
    <property type="match status" value="1"/>
</dbReference>
<feature type="region of interest" description="Disordered" evidence="6">
    <location>
        <begin position="333"/>
        <end position="373"/>
    </location>
</feature>
<dbReference type="Gene3D" id="2.30.30.1190">
    <property type="match status" value="1"/>
</dbReference>
<dbReference type="GO" id="GO:0003676">
    <property type="term" value="F:nucleic acid binding"/>
    <property type="evidence" value="ECO:0007669"/>
    <property type="project" value="InterPro"/>
</dbReference>
<feature type="zinc finger region" description="C3H1-type" evidence="4">
    <location>
        <begin position="135"/>
        <end position="162"/>
    </location>
</feature>
<dbReference type="PROSITE" id="PS50174">
    <property type="entry name" value="G_PATCH"/>
    <property type="match status" value="1"/>
</dbReference>
<feature type="compositionally biased region" description="Acidic residues" evidence="6">
    <location>
        <begin position="240"/>
        <end position="256"/>
    </location>
</feature>
<evidence type="ECO:0008006" key="11">
    <source>
        <dbReference type="Google" id="ProtNLM"/>
    </source>
</evidence>
<evidence type="ECO:0000313" key="10">
    <source>
        <dbReference type="Proteomes" id="UP000015453"/>
    </source>
</evidence>
<dbReference type="OrthoDB" id="4822at2759"/>
<dbReference type="EMBL" id="AUSU01009022">
    <property type="protein sequence ID" value="EPS58639.1"/>
    <property type="molecule type" value="Genomic_DNA"/>
</dbReference>
<keyword evidence="1 4" id="KW-0479">Metal-binding</keyword>
<evidence type="ECO:0000256" key="6">
    <source>
        <dbReference type="SAM" id="MobiDB-lite"/>
    </source>
</evidence>
<reference evidence="9 10" key="1">
    <citation type="journal article" date="2013" name="BMC Genomics">
        <title>The miniature genome of a carnivorous plant Genlisea aurea contains a low number of genes and short non-coding sequences.</title>
        <authorList>
            <person name="Leushkin E.V."/>
            <person name="Sutormin R.A."/>
            <person name="Nabieva E.R."/>
            <person name="Penin A.A."/>
            <person name="Kondrashov A.S."/>
            <person name="Logacheva M.D."/>
        </authorList>
    </citation>
    <scope>NUCLEOTIDE SEQUENCE [LARGE SCALE GENOMIC DNA]</scope>
</reference>
<dbReference type="PANTHER" id="PTHR47650">
    <property type="entry name" value="ZINC FINGER CCCH DOMAIN-CONTAINING PROTEIN 22"/>
    <property type="match status" value="1"/>
</dbReference>
<name>S8BW89_9LAMI</name>
<evidence type="ECO:0000256" key="1">
    <source>
        <dbReference type="ARBA" id="ARBA00022723"/>
    </source>
</evidence>
<dbReference type="Proteomes" id="UP000015453">
    <property type="component" value="Unassembled WGS sequence"/>
</dbReference>
<accession>S8BW89</accession>
<feature type="domain" description="G-patch" evidence="8">
    <location>
        <begin position="286"/>
        <end position="332"/>
    </location>
</feature>
<dbReference type="InterPro" id="IPR036855">
    <property type="entry name" value="Znf_CCCH_sf"/>
</dbReference>
<dbReference type="InterPro" id="IPR041367">
    <property type="entry name" value="Znf-CCCH_4"/>
</dbReference>
<sequence>MADEEEEMALVEQLQLQILEQKDSLAAVDDALSAEPLNPELISVHVDLVQAIKTAEQSLLQLKKARLLREADSALQVSPSYDDSDPQAKTLVNEGYSVGSKCRFRHTDGRWYNGLVVDLEDQESSAKVSFLTPTSDGMLMCKFFLQQRCRFGSNCRLSHGVDIPVSFLKKYVPMTWGKSLVGSSIWAVSDSKADGIWRVAELNSWDEGLKTGEVVFRDDGSSEMLGTEAIMLSEYAQMSEGDDTSSDSDYSDDDESSSQGLGLGLGFSNGGVQKETAIFAKWENHTRGIASKMMANMGYREGMGLGASGQGMLNPIPVRLLPSNQSLDDAVKNIKHDAPQSNKKQQRSRGGKRKRDKKLAAEARRAEEEEESGDVFSLINNHLAATPGDHVKKLEKKAGTSGEDRRALVAHEDEIKNLRLQIDRLKEMAKRNKKEKVVFEAATRKLLETTRALADAETARDSASNAVATKEKEKKWLKF</sequence>
<dbReference type="AlphaFoldDB" id="S8BW89"/>
<feature type="domain" description="C3H1-type" evidence="7">
    <location>
        <begin position="135"/>
        <end position="162"/>
    </location>
</feature>
<keyword evidence="2 4" id="KW-0863">Zinc-finger</keyword>
<organism evidence="9 10">
    <name type="scientific">Genlisea aurea</name>
    <dbReference type="NCBI Taxonomy" id="192259"/>
    <lineage>
        <taxon>Eukaryota</taxon>
        <taxon>Viridiplantae</taxon>
        <taxon>Streptophyta</taxon>
        <taxon>Embryophyta</taxon>
        <taxon>Tracheophyta</taxon>
        <taxon>Spermatophyta</taxon>
        <taxon>Magnoliopsida</taxon>
        <taxon>eudicotyledons</taxon>
        <taxon>Gunneridae</taxon>
        <taxon>Pentapetalae</taxon>
        <taxon>asterids</taxon>
        <taxon>lamiids</taxon>
        <taxon>Lamiales</taxon>
        <taxon>Lentibulariaceae</taxon>
        <taxon>Genlisea</taxon>
    </lineage>
</organism>
<feature type="compositionally biased region" description="Basic and acidic residues" evidence="6">
    <location>
        <begin position="358"/>
        <end position="367"/>
    </location>
</feature>
<dbReference type="InterPro" id="IPR000467">
    <property type="entry name" value="G_patch_dom"/>
</dbReference>